<dbReference type="NCBIfam" id="TIGR01484">
    <property type="entry name" value="HAD-SF-IIB"/>
    <property type="match status" value="1"/>
</dbReference>
<protein>
    <submittedName>
        <fullName evidence="1">Cof-type HAD-IIB family hydrolase</fullName>
    </submittedName>
</protein>
<keyword evidence="1" id="KW-0378">Hydrolase</keyword>
<evidence type="ECO:0000313" key="1">
    <source>
        <dbReference type="EMBL" id="MFD2831392.1"/>
    </source>
</evidence>
<dbReference type="InterPro" id="IPR006379">
    <property type="entry name" value="HAD-SF_hydro_IIB"/>
</dbReference>
<dbReference type="PANTHER" id="PTHR10000:SF8">
    <property type="entry name" value="HAD SUPERFAMILY HYDROLASE-LIKE, TYPE 3"/>
    <property type="match status" value="1"/>
</dbReference>
<accession>A0ABW5WZB6</accession>
<dbReference type="SFLD" id="SFLDG01140">
    <property type="entry name" value="C2.B:_Phosphomannomutase_and_P"/>
    <property type="match status" value="1"/>
</dbReference>
<dbReference type="SFLD" id="SFLDS00003">
    <property type="entry name" value="Haloacid_Dehalogenase"/>
    <property type="match status" value="1"/>
</dbReference>
<dbReference type="NCBIfam" id="TIGR00099">
    <property type="entry name" value="Cof-subfamily"/>
    <property type="match status" value="1"/>
</dbReference>
<name>A0ABW5WZB6_9STAP</name>
<dbReference type="SUPFAM" id="SSF56784">
    <property type="entry name" value="HAD-like"/>
    <property type="match status" value="1"/>
</dbReference>
<reference evidence="2" key="1">
    <citation type="journal article" date="2019" name="Int. J. Syst. Evol. Microbiol.">
        <title>The Global Catalogue of Microorganisms (GCM) 10K type strain sequencing project: providing services to taxonomists for standard genome sequencing and annotation.</title>
        <authorList>
            <consortium name="The Broad Institute Genomics Platform"/>
            <consortium name="The Broad Institute Genome Sequencing Center for Infectious Disease"/>
            <person name="Wu L."/>
            <person name="Ma J."/>
        </authorList>
    </citation>
    <scope>NUCLEOTIDE SEQUENCE [LARGE SCALE GENOMIC DNA]</scope>
    <source>
        <strain evidence="2">KCTC 33575</strain>
    </source>
</reference>
<dbReference type="Pfam" id="PF08282">
    <property type="entry name" value="Hydrolase_3"/>
    <property type="match status" value="1"/>
</dbReference>
<dbReference type="Gene3D" id="3.30.1240.10">
    <property type="match status" value="1"/>
</dbReference>
<dbReference type="Gene3D" id="3.40.50.1000">
    <property type="entry name" value="HAD superfamily/HAD-like"/>
    <property type="match status" value="1"/>
</dbReference>
<dbReference type="EMBL" id="JBHUOQ010000005">
    <property type="protein sequence ID" value="MFD2831392.1"/>
    <property type="molecule type" value="Genomic_DNA"/>
</dbReference>
<keyword evidence="2" id="KW-1185">Reference proteome</keyword>
<dbReference type="PANTHER" id="PTHR10000">
    <property type="entry name" value="PHOSPHOSERINE PHOSPHATASE"/>
    <property type="match status" value="1"/>
</dbReference>
<dbReference type="InterPro" id="IPR000150">
    <property type="entry name" value="Cof"/>
</dbReference>
<organism evidence="1 2">
    <name type="scientific">Corticicoccus populi</name>
    <dbReference type="NCBI Taxonomy" id="1812821"/>
    <lineage>
        <taxon>Bacteria</taxon>
        <taxon>Bacillati</taxon>
        <taxon>Bacillota</taxon>
        <taxon>Bacilli</taxon>
        <taxon>Bacillales</taxon>
        <taxon>Staphylococcaceae</taxon>
        <taxon>Corticicoccus</taxon>
    </lineage>
</organism>
<dbReference type="GO" id="GO:0016787">
    <property type="term" value="F:hydrolase activity"/>
    <property type="evidence" value="ECO:0007669"/>
    <property type="project" value="UniProtKB-KW"/>
</dbReference>
<proteinExistence type="predicted"/>
<dbReference type="InterPro" id="IPR023214">
    <property type="entry name" value="HAD_sf"/>
</dbReference>
<comment type="caution">
    <text evidence="1">The sequence shown here is derived from an EMBL/GenBank/DDBJ whole genome shotgun (WGS) entry which is preliminary data.</text>
</comment>
<dbReference type="InterPro" id="IPR036412">
    <property type="entry name" value="HAD-like_sf"/>
</dbReference>
<dbReference type="RefSeq" id="WP_377775607.1">
    <property type="nucleotide sequence ID" value="NZ_JBHUOQ010000005.1"/>
</dbReference>
<gene>
    <name evidence="1" type="ORF">ACFSX4_13030</name>
</gene>
<evidence type="ECO:0000313" key="2">
    <source>
        <dbReference type="Proteomes" id="UP001597519"/>
    </source>
</evidence>
<dbReference type="Proteomes" id="UP001597519">
    <property type="component" value="Unassembled WGS sequence"/>
</dbReference>
<sequence>MKEWLIAFDIDDTLITDEGKTSTRLNKLLLELQENNTLLFSSGRPYESIKSIVETIGLDFEKVYICAFNGSLLMKGNDEIYSHSIDGDDINKIACFYRDNHLYVQSYDDGLILFEEPNEYTELEKEITQQDTKRVEDIPSYKTTVPKMMGVGHETKVKKAFEIIPADLRSTFHFTITKPFFLETMAKGISKGEAIEYFIKNELVGYERTMAFGDSYNDIEMLQQVKYSVSVDNAVDKVKEVAEHTTKSNNDDGVYCYLNHFIRGMS</sequence>